<dbReference type="AlphaFoldDB" id="A0A2V2LIX7"/>
<comment type="caution">
    <text evidence="2">The sequence shown here is derived from an EMBL/GenBank/DDBJ whole genome shotgun (WGS) entry which is preliminary data.</text>
</comment>
<evidence type="ECO:0000313" key="2">
    <source>
        <dbReference type="EMBL" id="PWR03136.1"/>
    </source>
</evidence>
<reference evidence="2 3" key="1">
    <citation type="submission" date="2018-05" db="EMBL/GenBank/DDBJ databases">
        <title>Rhodobacteraceae gen. nov., sp. nov. isolated from sea water.</title>
        <authorList>
            <person name="Ren Y."/>
        </authorList>
    </citation>
    <scope>NUCLEOTIDE SEQUENCE [LARGE SCALE GENOMIC DNA]</scope>
    <source>
        <strain evidence="2 3">TG-679</strain>
    </source>
</reference>
<sequence>MAIVTPFTAFFAWSTFHELRRRRREGPPDDPRDAFEFDEDAPSYEEPVSAETTAQDDDEAQDTPTAAEPDGTGPQHEDRT</sequence>
<dbReference type="EMBL" id="QGKU01000030">
    <property type="protein sequence ID" value="PWR03136.1"/>
    <property type="molecule type" value="Genomic_DNA"/>
</dbReference>
<proteinExistence type="predicted"/>
<gene>
    <name evidence="2" type="ORF">DKT77_07920</name>
</gene>
<evidence type="ECO:0000256" key="1">
    <source>
        <dbReference type="SAM" id="MobiDB-lite"/>
    </source>
</evidence>
<feature type="region of interest" description="Disordered" evidence="1">
    <location>
        <begin position="20"/>
        <end position="80"/>
    </location>
</feature>
<dbReference type="Proteomes" id="UP000245680">
    <property type="component" value="Unassembled WGS sequence"/>
</dbReference>
<accession>A0A2V2LIX7</accession>
<protein>
    <submittedName>
        <fullName evidence="2">Uncharacterized protein</fullName>
    </submittedName>
</protein>
<evidence type="ECO:0000313" key="3">
    <source>
        <dbReference type="Proteomes" id="UP000245680"/>
    </source>
</evidence>
<keyword evidence="3" id="KW-1185">Reference proteome</keyword>
<feature type="compositionally biased region" description="Basic and acidic residues" evidence="1">
    <location>
        <begin position="25"/>
        <end position="35"/>
    </location>
</feature>
<organism evidence="2 3">
    <name type="scientific">Meridianimarinicoccus roseus</name>
    <dbReference type="NCBI Taxonomy" id="2072018"/>
    <lineage>
        <taxon>Bacteria</taxon>
        <taxon>Pseudomonadati</taxon>
        <taxon>Pseudomonadota</taxon>
        <taxon>Alphaproteobacteria</taxon>
        <taxon>Rhodobacterales</taxon>
        <taxon>Paracoccaceae</taxon>
        <taxon>Meridianimarinicoccus</taxon>
    </lineage>
</organism>
<name>A0A2V2LIX7_9RHOB</name>